<dbReference type="InterPro" id="IPR011782">
    <property type="entry name" value="Pept_S1C_Do"/>
</dbReference>
<dbReference type="PRINTS" id="PR00834">
    <property type="entry name" value="PROTEASES2C"/>
</dbReference>
<dbReference type="EMBL" id="SZPX01000001">
    <property type="protein sequence ID" value="TKI70856.1"/>
    <property type="molecule type" value="Genomic_DNA"/>
</dbReference>
<proteinExistence type="predicted"/>
<keyword evidence="3" id="KW-0677">Repeat</keyword>
<dbReference type="InterPro" id="IPR001478">
    <property type="entry name" value="PDZ"/>
</dbReference>
<comment type="caution">
    <text evidence="10">The sequence shown here is derived from an EMBL/GenBank/DDBJ whole genome shotgun (WGS) entry which is preliminary data.</text>
</comment>
<dbReference type="InterPro" id="IPR036034">
    <property type="entry name" value="PDZ_sf"/>
</dbReference>
<dbReference type="InterPro" id="IPR001940">
    <property type="entry name" value="Peptidase_S1C"/>
</dbReference>
<dbReference type="PANTHER" id="PTHR43343">
    <property type="entry name" value="PEPTIDASE S12"/>
    <property type="match status" value="1"/>
</dbReference>
<dbReference type="Gene3D" id="2.30.42.10">
    <property type="match status" value="2"/>
</dbReference>
<dbReference type="SUPFAM" id="SSF50156">
    <property type="entry name" value="PDZ domain-like"/>
    <property type="match status" value="2"/>
</dbReference>
<sequence length="461" mass="50281">MKKLFLLFALTLTFVYAKEGVEFKYAPKNIDREFPTTQNQILSYNNILENVRTSIVNISIKKEIKGNLYSANPFFNDPFFREFFKGYGDIPQERIQKSLGSGVIVSKDGYIVTNNHVIDGADEIIVNLAGDKKEYEAKLIGKDEKSDLAVIKIEAKNLNAVTFYDSDKVKVGDIVFALGNPFGVGETITQGIVSATGRSGVGIVEYEDFIQTDASINPGNSGGALINSAGHLIGINSAIISKSGGNVGIGFAIPSNMVTSIATSLIDSGKFTRAYLGVTIADVSEDMSSFYDDNFGALITGVEENSPAQKAGLKRGDLIISVNGKKIESASELKNTIGSFAPQRVVNIKFLRDKKIDIVNVTLTTLEGKVIAGEFEYKGMKLSEITSAYKQQQNLKIEGILVEDVDQSSEAFGSGIRKGDIIIQIENREIANLEDFKNVTATESKKRFFIYRRGGIFATVL</sequence>
<dbReference type="SUPFAM" id="SSF50494">
    <property type="entry name" value="Trypsin-like serine proteases"/>
    <property type="match status" value="1"/>
</dbReference>
<dbReference type="Pfam" id="PF13365">
    <property type="entry name" value="Trypsin_2"/>
    <property type="match status" value="1"/>
</dbReference>
<feature type="signal peptide" evidence="8">
    <location>
        <begin position="1"/>
        <end position="17"/>
    </location>
</feature>
<evidence type="ECO:0000256" key="5">
    <source>
        <dbReference type="ARBA" id="ARBA00022825"/>
    </source>
</evidence>
<feature type="binding site" evidence="7">
    <location>
        <begin position="219"/>
        <end position="221"/>
    </location>
    <ligand>
        <name>substrate</name>
    </ligand>
</feature>
<dbReference type="InterPro" id="IPR009003">
    <property type="entry name" value="Peptidase_S1_PA"/>
</dbReference>
<keyword evidence="4" id="KW-0378">Hydrolase</keyword>
<dbReference type="Pfam" id="PF13180">
    <property type="entry name" value="PDZ_2"/>
    <property type="match status" value="1"/>
</dbReference>
<evidence type="ECO:0000313" key="10">
    <source>
        <dbReference type="EMBL" id="TKI70856.1"/>
    </source>
</evidence>
<evidence type="ECO:0000256" key="8">
    <source>
        <dbReference type="SAM" id="SignalP"/>
    </source>
</evidence>
<reference evidence="10 11" key="1">
    <citation type="submission" date="2019-04" db="EMBL/GenBank/DDBJ databases">
        <title>Sulfurimonas crateris sp. nov. a facultative anaerobic sulfur-oxidizing chemolithautotrophic bacterium isolated from a terrestrial mud vulcano.</title>
        <authorList>
            <person name="Ratnikova N.M."/>
            <person name="Slobodkin A.I."/>
            <person name="Merkel A.Y."/>
            <person name="Novikov A."/>
            <person name="Bonch-Osmolovskaya E.A."/>
            <person name="Slobodkina G.B."/>
        </authorList>
    </citation>
    <scope>NUCLEOTIDE SEQUENCE [LARGE SCALE GENOMIC DNA]</scope>
    <source>
        <strain evidence="10 11">SN118</strain>
    </source>
</reference>
<accession>A0A4U2Z8T1</accession>
<organism evidence="10 11">
    <name type="scientific">Sulfurimonas crateris</name>
    <dbReference type="NCBI Taxonomy" id="2574727"/>
    <lineage>
        <taxon>Bacteria</taxon>
        <taxon>Pseudomonadati</taxon>
        <taxon>Campylobacterota</taxon>
        <taxon>Epsilonproteobacteria</taxon>
        <taxon>Campylobacterales</taxon>
        <taxon>Sulfurimonadaceae</taxon>
        <taxon>Sulfurimonas</taxon>
    </lineage>
</organism>
<name>A0A4U2Z8T1_9BACT</name>
<evidence type="ECO:0000256" key="6">
    <source>
        <dbReference type="PIRSR" id="PIRSR611782-1"/>
    </source>
</evidence>
<feature type="active site" description="Charge relay system" evidence="6">
    <location>
        <position position="116"/>
    </location>
</feature>
<feature type="binding site" evidence="7">
    <location>
        <position position="116"/>
    </location>
    <ligand>
        <name>substrate</name>
    </ligand>
</feature>
<evidence type="ECO:0000256" key="4">
    <source>
        <dbReference type="ARBA" id="ARBA00022801"/>
    </source>
</evidence>
<dbReference type="InterPro" id="IPR051201">
    <property type="entry name" value="Chloro_Bact_Ser_Proteases"/>
</dbReference>
<dbReference type="RefSeq" id="WP_137011113.1">
    <property type="nucleotide sequence ID" value="NZ_SZPX01000001.1"/>
</dbReference>
<feature type="binding site" evidence="7">
    <location>
        <position position="147"/>
    </location>
    <ligand>
        <name>substrate</name>
    </ligand>
</feature>
<evidence type="ECO:0000259" key="9">
    <source>
        <dbReference type="PROSITE" id="PS50106"/>
    </source>
</evidence>
<evidence type="ECO:0000256" key="2">
    <source>
        <dbReference type="ARBA" id="ARBA00022729"/>
    </source>
</evidence>
<keyword evidence="5" id="KW-0720">Serine protease</keyword>
<dbReference type="GO" id="GO:0004252">
    <property type="term" value="F:serine-type endopeptidase activity"/>
    <property type="evidence" value="ECO:0007669"/>
    <property type="project" value="InterPro"/>
</dbReference>
<dbReference type="Pfam" id="PF00595">
    <property type="entry name" value="PDZ"/>
    <property type="match status" value="1"/>
</dbReference>
<feature type="chain" id="PRO_5039180268" evidence="8">
    <location>
        <begin position="18"/>
        <end position="461"/>
    </location>
</feature>
<keyword evidence="2 8" id="KW-0732">Signal</keyword>
<feature type="domain" description="PDZ" evidence="9">
    <location>
        <begin position="265"/>
        <end position="331"/>
    </location>
</feature>
<dbReference type="PROSITE" id="PS50106">
    <property type="entry name" value="PDZ"/>
    <property type="match status" value="1"/>
</dbReference>
<evidence type="ECO:0000256" key="1">
    <source>
        <dbReference type="ARBA" id="ARBA00022670"/>
    </source>
</evidence>
<dbReference type="OrthoDB" id="9758917at2"/>
<dbReference type="Gene3D" id="2.40.10.120">
    <property type="match status" value="1"/>
</dbReference>
<evidence type="ECO:0000256" key="7">
    <source>
        <dbReference type="PIRSR" id="PIRSR611782-2"/>
    </source>
</evidence>
<keyword evidence="1" id="KW-0645">Protease</keyword>
<feature type="active site" description="Charge relay system" evidence="6">
    <location>
        <position position="147"/>
    </location>
</feature>
<dbReference type="Proteomes" id="UP000309561">
    <property type="component" value="Unassembled WGS sequence"/>
</dbReference>
<dbReference type="SMART" id="SM00228">
    <property type="entry name" value="PDZ"/>
    <property type="match status" value="2"/>
</dbReference>
<gene>
    <name evidence="10" type="ORF">FCU45_00240</name>
</gene>
<dbReference type="GO" id="GO:0006508">
    <property type="term" value="P:proteolysis"/>
    <property type="evidence" value="ECO:0007669"/>
    <property type="project" value="UniProtKB-KW"/>
</dbReference>
<evidence type="ECO:0000313" key="11">
    <source>
        <dbReference type="Proteomes" id="UP000309561"/>
    </source>
</evidence>
<dbReference type="NCBIfam" id="TIGR02037">
    <property type="entry name" value="degP_htrA_DO"/>
    <property type="match status" value="1"/>
</dbReference>
<dbReference type="AlphaFoldDB" id="A0A4U2Z8T1"/>
<evidence type="ECO:0000256" key="3">
    <source>
        <dbReference type="ARBA" id="ARBA00022737"/>
    </source>
</evidence>
<protein>
    <submittedName>
        <fullName evidence="10">Do family serine endopeptidase</fullName>
    </submittedName>
</protein>
<dbReference type="PANTHER" id="PTHR43343:SF3">
    <property type="entry name" value="PROTEASE DO-LIKE 8, CHLOROPLASTIC"/>
    <property type="match status" value="1"/>
</dbReference>
<keyword evidence="11" id="KW-1185">Reference proteome</keyword>
<feature type="active site" description="Charge relay system" evidence="6">
    <location>
        <position position="221"/>
    </location>
</feature>